<name>A0ACC0XLM0_9ROSI</name>
<evidence type="ECO:0000313" key="1">
    <source>
        <dbReference type="EMBL" id="KAJ0018253.1"/>
    </source>
</evidence>
<protein>
    <submittedName>
        <fullName evidence="1">Uncharacterized protein</fullName>
    </submittedName>
</protein>
<sequence length="34" mass="4056">MSSWLWPLVHHSEWTISHGTCHCISIYSKATWNR</sequence>
<proteinExistence type="predicted"/>
<dbReference type="Proteomes" id="UP001163603">
    <property type="component" value="Chromosome 12"/>
</dbReference>
<reference evidence="2" key="1">
    <citation type="journal article" date="2023" name="G3 (Bethesda)">
        <title>Genome assembly and association tests identify interacting loci associated with vigor, precocity, and sex in interspecific pistachio rootstocks.</title>
        <authorList>
            <person name="Palmer W."/>
            <person name="Jacygrad E."/>
            <person name="Sagayaradj S."/>
            <person name="Cavanaugh K."/>
            <person name="Han R."/>
            <person name="Bertier L."/>
            <person name="Beede B."/>
            <person name="Kafkas S."/>
            <person name="Golino D."/>
            <person name="Preece J."/>
            <person name="Michelmore R."/>
        </authorList>
    </citation>
    <scope>NUCLEOTIDE SEQUENCE [LARGE SCALE GENOMIC DNA]</scope>
</reference>
<gene>
    <name evidence="1" type="ORF">Pint_12020</name>
</gene>
<dbReference type="EMBL" id="CM047747">
    <property type="protein sequence ID" value="KAJ0018253.1"/>
    <property type="molecule type" value="Genomic_DNA"/>
</dbReference>
<comment type="caution">
    <text evidence="1">The sequence shown here is derived from an EMBL/GenBank/DDBJ whole genome shotgun (WGS) entry which is preliminary data.</text>
</comment>
<accession>A0ACC0XLM0</accession>
<evidence type="ECO:0000313" key="2">
    <source>
        <dbReference type="Proteomes" id="UP001163603"/>
    </source>
</evidence>
<organism evidence="1 2">
    <name type="scientific">Pistacia integerrima</name>
    <dbReference type="NCBI Taxonomy" id="434235"/>
    <lineage>
        <taxon>Eukaryota</taxon>
        <taxon>Viridiplantae</taxon>
        <taxon>Streptophyta</taxon>
        <taxon>Embryophyta</taxon>
        <taxon>Tracheophyta</taxon>
        <taxon>Spermatophyta</taxon>
        <taxon>Magnoliopsida</taxon>
        <taxon>eudicotyledons</taxon>
        <taxon>Gunneridae</taxon>
        <taxon>Pentapetalae</taxon>
        <taxon>rosids</taxon>
        <taxon>malvids</taxon>
        <taxon>Sapindales</taxon>
        <taxon>Anacardiaceae</taxon>
        <taxon>Pistacia</taxon>
    </lineage>
</organism>
<keyword evidence="2" id="KW-1185">Reference proteome</keyword>